<reference evidence="1" key="2">
    <citation type="submission" date="2020-11" db="EMBL/GenBank/DDBJ databases">
        <authorList>
            <person name="McCartney M.A."/>
            <person name="Auch B."/>
            <person name="Kono T."/>
            <person name="Mallez S."/>
            <person name="Becker A."/>
            <person name="Gohl D.M."/>
            <person name="Silverstein K.A.T."/>
            <person name="Koren S."/>
            <person name="Bechman K.B."/>
            <person name="Herman A."/>
            <person name="Abrahante J.E."/>
            <person name="Garbe J."/>
        </authorList>
    </citation>
    <scope>NUCLEOTIDE SEQUENCE</scope>
    <source>
        <strain evidence="1">Duluth1</strain>
        <tissue evidence="1">Whole animal</tissue>
    </source>
</reference>
<name>A0A9D4KAI6_DREPO</name>
<evidence type="ECO:0000313" key="1">
    <source>
        <dbReference type="EMBL" id="KAH3836210.1"/>
    </source>
</evidence>
<reference evidence="1" key="1">
    <citation type="journal article" date="2019" name="bioRxiv">
        <title>The Genome of the Zebra Mussel, Dreissena polymorpha: A Resource for Invasive Species Research.</title>
        <authorList>
            <person name="McCartney M.A."/>
            <person name="Auch B."/>
            <person name="Kono T."/>
            <person name="Mallez S."/>
            <person name="Zhang Y."/>
            <person name="Obille A."/>
            <person name="Becker A."/>
            <person name="Abrahante J.E."/>
            <person name="Garbe J."/>
            <person name="Badalamenti J.P."/>
            <person name="Herman A."/>
            <person name="Mangelson H."/>
            <person name="Liachko I."/>
            <person name="Sullivan S."/>
            <person name="Sone E.D."/>
            <person name="Koren S."/>
            <person name="Silverstein K.A.T."/>
            <person name="Beckman K.B."/>
            <person name="Gohl D.M."/>
        </authorList>
    </citation>
    <scope>NUCLEOTIDE SEQUENCE</scope>
    <source>
        <strain evidence="1">Duluth1</strain>
        <tissue evidence="1">Whole animal</tissue>
    </source>
</reference>
<accession>A0A9D4KAI6</accession>
<proteinExistence type="predicted"/>
<gene>
    <name evidence="1" type="ORF">DPMN_109580</name>
</gene>
<organism evidence="1 2">
    <name type="scientific">Dreissena polymorpha</name>
    <name type="common">Zebra mussel</name>
    <name type="synonym">Mytilus polymorpha</name>
    <dbReference type="NCBI Taxonomy" id="45954"/>
    <lineage>
        <taxon>Eukaryota</taxon>
        <taxon>Metazoa</taxon>
        <taxon>Spiralia</taxon>
        <taxon>Lophotrochozoa</taxon>
        <taxon>Mollusca</taxon>
        <taxon>Bivalvia</taxon>
        <taxon>Autobranchia</taxon>
        <taxon>Heteroconchia</taxon>
        <taxon>Euheterodonta</taxon>
        <taxon>Imparidentia</taxon>
        <taxon>Neoheterodontei</taxon>
        <taxon>Myida</taxon>
        <taxon>Dreissenoidea</taxon>
        <taxon>Dreissenidae</taxon>
        <taxon>Dreissena</taxon>
    </lineage>
</organism>
<protein>
    <submittedName>
        <fullName evidence="1">Uncharacterized protein</fullName>
    </submittedName>
</protein>
<sequence>MNIAQLPVDFVIYVIQVSQLVMAVDGGCVNKWKGKQLADISVEGIIFVFNMCTVC</sequence>
<dbReference type="AlphaFoldDB" id="A0A9D4KAI6"/>
<comment type="caution">
    <text evidence="1">The sequence shown here is derived from an EMBL/GenBank/DDBJ whole genome shotgun (WGS) entry which is preliminary data.</text>
</comment>
<evidence type="ECO:0000313" key="2">
    <source>
        <dbReference type="Proteomes" id="UP000828390"/>
    </source>
</evidence>
<dbReference type="EMBL" id="JAIWYP010000004">
    <property type="protein sequence ID" value="KAH3836210.1"/>
    <property type="molecule type" value="Genomic_DNA"/>
</dbReference>
<dbReference type="Proteomes" id="UP000828390">
    <property type="component" value="Unassembled WGS sequence"/>
</dbReference>
<keyword evidence="2" id="KW-1185">Reference proteome</keyword>